<organism evidence="9 10">
    <name type="scientific">Sporothrix stenoceras</name>
    <dbReference type="NCBI Taxonomy" id="5173"/>
    <lineage>
        <taxon>Eukaryota</taxon>
        <taxon>Fungi</taxon>
        <taxon>Dikarya</taxon>
        <taxon>Ascomycota</taxon>
        <taxon>Pezizomycotina</taxon>
        <taxon>Sordariomycetes</taxon>
        <taxon>Sordariomycetidae</taxon>
        <taxon>Ophiostomatales</taxon>
        <taxon>Ophiostomataceae</taxon>
        <taxon>Sporothrix</taxon>
    </lineage>
</organism>
<evidence type="ECO:0000256" key="6">
    <source>
        <dbReference type="ARBA" id="ARBA00023242"/>
    </source>
</evidence>
<dbReference type="SMART" id="SM00066">
    <property type="entry name" value="GAL4"/>
    <property type="match status" value="1"/>
</dbReference>
<feature type="compositionally biased region" description="Basic and acidic residues" evidence="7">
    <location>
        <begin position="219"/>
        <end position="231"/>
    </location>
</feature>
<dbReference type="PROSITE" id="PS00463">
    <property type="entry name" value="ZN2_CY6_FUNGAL_1"/>
    <property type="match status" value="1"/>
</dbReference>
<feature type="domain" description="Zn(2)-C6 fungal-type" evidence="8">
    <location>
        <begin position="59"/>
        <end position="90"/>
    </location>
</feature>
<feature type="region of interest" description="Disordered" evidence="7">
    <location>
        <begin position="207"/>
        <end position="238"/>
    </location>
</feature>
<dbReference type="PANTHER" id="PTHR31944">
    <property type="entry name" value="HEME-RESPONSIVE ZINC FINGER TRANSCRIPTION FACTOR HAP1"/>
    <property type="match status" value="1"/>
</dbReference>
<gene>
    <name evidence="9" type="ORF">Sste5346_004459</name>
</gene>
<dbReference type="InterPro" id="IPR007219">
    <property type="entry name" value="XnlR_reg_dom"/>
</dbReference>
<feature type="compositionally biased region" description="Basic and acidic residues" evidence="7">
    <location>
        <begin position="310"/>
        <end position="324"/>
    </location>
</feature>
<dbReference type="InterPro" id="IPR001138">
    <property type="entry name" value="Zn2Cys6_DnaBD"/>
</dbReference>
<evidence type="ECO:0000259" key="8">
    <source>
        <dbReference type="PROSITE" id="PS50048"/>
    </source>
</evidence>
<feature type="compositionally biased region" description="Basic and acidic residues" evidence="7">
    <location>
        <begin position="1"/>
        <end position="10"/>
    </location>
</feature>
<evidence type="ECO:0000256" key="3">
    <source>
        <dbReference type="ARBA" id="ARBA00023015"/>
    </source>
</evidence>
<feature type="compositionally biased region" description="Gly residues" evidence="7">
    <location>
        <begin position="874"/>
        <end position="884"/>
    </location>
</feature>
<evidence type="ECO:0000256" key="5">
    <source>
        <dbReference type="ARBA" id="ARBA00023163"/>
    </source>
</evidence>
<keyword evidence="4" id="KW-0238">DNA-binding</keyword>
<dbReference type="Pfam" id="PF00172">
    <property type="entry name" value="Zn_clus"/>
    <property type="match status" value="1"/>
</dbReference>
<feature type="compositionally biased region" description="Basic and acidic residues" evidence="7">
    <location>
        <begin position="24"/>
        <end position="49"/>
    </location>
</feature>
<protein>
    <recommendedName>
        <fullName evidence="8">Zn(2)-C6 fungal-type domain-containing protein</fullName>
    </recommendedName>
</protein>
<dbReference type="SUPFAM" id="SSF57701">
    <property type="entry name" value="Zn2/Cys6 DNA-binding domain"/>
    <property type="match status" value="1"/>
</dbReference>
<dbReference type="SMART" id="SM00906">
    <property type="entry name" value="Fungal_trans"/>
    <property type="match status" value="1"/>
</dbReference>
<keyword evidence="2" id="KW-0862">Zinc</keyword>
<sequence>MSSQAADKKRPGSSAPSSRGSSPDSDRSHDDHDRDRSESQPGDEKGDHPPRKRQRVRLSCLECRRRKLSCDRGFPCERCIKSGTPERCTYETRPGLAPPAKNGLSQGALANFESRISALAGGLGGGPVGHGGSAGINSIGGGGVGGSYMSDAGIVPPYRRDSHRSGSGPSSMVDGDRMRRLELEVAQLKQLLASAAGVANNNNPLNKLLLAPSDGSATLRDDDSPQEKEGGRAPSPPTTFVETIYGSGGAAAMEVGDELRFFRGKEFKTRYFGPHNACMAFSELTGLCPFMKETAEEWLRPLHVHHHHSKDREKRKQDREERFSQPDPELEALLPDRTEMNVLINIYLDQFEQVYRIVHIPSFKRDYTAFWEPGAKRTPAFTALLLSMMSISSCLRGNPTGKFVGMISQSHHMAEKWINACDAWSQRQSQKHRKLVHYQIACLNYLAKRVNTMKKKRFWKASGALTQDAVSVGLHREPSHIHDSVSVYNQEMRRRIWATIQEFDMQASFDHGLPTLLSALRFDVHPPRNLADEDFDEDTTELPQSRPTDEYTFSSYQHLSRQSLPLRLQLSRVLTGPPDDLDYDQVIRYTNDITQEIDALPSWDVRAIAAAGEDGETNGNGSTAKLTPLLAYTLLHIQLRQYIIPLHQPYLKLRKTNSKYQYSEIIYYNAARDMVLLHDKLAEQGVRTLNFLREDALTLSINLCSVTMLQSRGSTNMIMVNSQHTKKLLEKCLAMKEDRVLRCGNNEPWGYSIMCAATGLLEAHLGDKTPEAAKASSAERFVNLHYKLLARQEQQTANGEGQKQTEEDQSQQQDLPQQQQLQVQQPPSQQRPLQSPQQQRRMLPPQMQQAMRQQQQMLQQQQQQQQQHNVNGNGVNGGVNGNGVNGVSDLTKVRLRPSYSPSTPALNRQQQQQNQQNSNMLSQHITPFLPMTQATSTPGVVDAAMPAPPAAWWMSNIANMSSIANPNADSTAIQAAQQVVNPDFNYELLGLNLGDLWADYSWEDM</sequence>
<reference evidence="9 10" key="1">
    <citation type="journal article" date="2024" name="IMA Fungus">
        <title>IMA Genome - F19 : A genome assembly and annotation guide to empower mycologists, including annotated draft genome sequences of Ceratocystis pirilliformis, Diaporthe australafricana, Fusarium ophioides, Paecilomyces lecythidis, and Sporothrix stenoceras.</title>
        <authorList>
            <person name="Aylward J."/>
            <person name="Wilson A.M."/>
            <person name="Visagie C.M."/>
            <person name="Spraker J."/>
            <person name="Barnes I."/>
            <person name="Buitendag C."/>
            <person name="Ceriani C."/>
            <person name="Del Mar Angel L."/>
            <person name="du Plessis D."/>
            <person name="Fuchs T."/>
            <person name="Gasser K."/>
            <person name="Kramer D."/>
            <person name="Li W."/>
            <person name="Munsamy K."/>
            <person name="Piso A."/>
            <person name="Price J.L."/>
            <person name="Sonnekus B."/>
            <person name="Thomas C."/>
            <person name="van der Nest A."/>
            <person name="van Dijk A."/>
            <person name="van Heerden A."/>
            <person name="van Vuuren N."/>
            <person name="Yilmaz N."/>
            <person name="Duong T.A."/>
            <person name="van der Merwe N.A."/>
            <person name="Wingfield M.J."/>
            <person name="Wingfield B.D."/>
        </authorList>
    </citation>
    <scope>NUCLEOTIDE SEQUENCE [LARGE SCALE GENOMIC DNA]</scope>
    <source>
        <strain evidence="9 10">CMW 5346</strain>
    </source>
</reference>
<comment type="caution">
    <text evidence="9">The sequence shown here is derived from an EMBL/GenBank/DDBJ whole genome shotgun (WGS) entry which is preliminary data.</text>
</comment>
<dbReference type="PROSITE" id="PS50048">
    <property type="entry name" value="ZN2_CY6_FUNGAL_2"/>
    <property type="match status" value="1"/>
</dbReference>
<dbReference type="InterPro" id="IPR051430">
    <property type="entry name" value="Fungal_TF_Env_Response"/>
</dbReference>
<evidence type="ECO:0000256" key="4">
    <source>
        <dbReference type="ARBA" id="ARBA00023125"/>
    </source>
</evidence>
<keyword evidence="1" id="KW-0479">Metal-binding</keyword>
<name>A0ABR3Z829_9PEZI</name>
<evidence type="ECO:0000256" key="1">
    <source>
        <dbReference type="ARBA" id="ARBA00022723"/>
    </source>
</evidence>
<dbReference type="Proteomes" id="UP001583186">
    <property type="component" value="Unassembled WGS sequence"/>
</dbReference>
<evidence type="ECO:0000313" key="9">
    <source>
        <dbReference type="EMBL" id="KAL1896826.1"/>
    </source>
</evidence>
<evidence type="ECO:0000256" key="7">
    <source>
        <dbReference type="SAM" id="MobiDB-lite"/>
    </source>
</evidence>
<keyword evidence="10" id="KW-1185">Reference proteome</keyword>
<keyword evidence="6" id="KW-0539">Nucleus</keyword>
<dbReference type="PANTHER" id="PTHR31944:SF130">
    <property type="entry name" value="ZN(II)2CYS6 TRANSCRIPTION FACTO (EUROFUNG)"/>
    <property type="match status" value="1"/>
</dbReference>
<evidence type="ECO:0000313" key="10">
    <source>
        <dbReference type="Proteomes" id="UP001583186"/>
    </source>
</evidence>
<dbReference type="CDD" id="cd00067">
    <property type="entry name" value="GAL4"/>
    <property type="match status" value="1"/>
</dbReference>
<accession>A0ABR3Z829</accession>
<dbReference type="CDD" id="cd12148">
    <property type="entry name" value="fungal_TF_MHR"/>
    <property type="match status" value="1"/>
</dbReference>
<feature type="region of interest" description="Disordered" evidence="7">
    <location>
        <begin position="305"/>
        <end position="329"/>
    </location>
</feature>
<feature type="region of interest" description="Disordered" evidence="7">
    <location>
        <begin position="528"/>
        <end position="547"/>
    </location>
</feature>
<dbReference type="EMBL" id="JAWCUI010000021">
    <property type="protein sequence ID" value="KAL1896826.1"/>
    <property type="molecule type" value="Genomic_DNA"/>
</dbReference>
<proteinExistence type="predicted"/>
<feature type="region of interest" description="Disordered" evidence="7">
    <location>
        <begin position="1"/>
        <end position="55"/>
    </location>
</feature>
<keyword evidence="5" id="KW-0804">Transcription</keyword>
<dbReference type="Gene3D" id="4.10.240.10">
    <property type="entry name" value="Zn(2)-C6 fungal-type DNA-binding domain"/>
    <property type="match status" value="1"/>
</dbReference>
<dbReference type="InterPro" id="IPR036864">
    <property type="entry name" value="Zn2-C6_fun-type_DNA-bd_sf"/>
</dbReference>
<evidence type="ECO:0000256" key="2">
    <source>
        <dbReference type="ARBA" id="ARBA00022833"/>
    </source>
</evidence>
<dbReference type="Pfam" id="PF04082">
    <property type="entry name" value="Fungal_trans"/>
    <property type="match status" value="1"/>
</dbReference>
<keyword evidence="3" id="KW-0805">Transcription regulation</keyword>
<feature type="compositionally biased region" description="Low complexity" evidence="7">
    <location>
        <begin position="810"/>
        <end position="873"/>
    </location>
</feature>
<feature type="compositionally biased region" description="Polar residues" evidence="7">
    <location>
        <begin position="899"/>
        <end position="908"/>
    </location>
</feature>
<feature type="region of interest" description="Disordered" evidence="7">
    <location>
        <begin position="794"/>
        <end position="918"/>
    </location>
</feature>
<feature type="compositionally biased region" description="Low complexity" evidence="7">
    <location>
        <begin position="12"/>
        <end position="23"/>
    </location>
</feature>